<evidence type="ECO:0000313" key="1">
    <source>
        <dbReference type="EMBL" id="MQY50836.1"/>
    </source>
</evidence>
<accession>A0A6L5JUS3</accession>
<protein>
    <submittedName>
        <fullName evidence="1">Uncharacterized protein</fullName>
    </submittedName>
</protein>
<evidence type="ECO:0000313" key="2">
    <source>
        <dbReference type="Proteomes" id="UP000480275"/>
    </source>
</evidence>
<organism evidence="1 2">
    <name type="scientific">Rhodocyclus tenuis</name>
    <name type="common">Rhodospirillum tenue</name>
    <dbReference type="NCBI Taxonomy" id="1066"/>
    <lineage>
        <taxon>Bacteria</taxon>
        <taxon>Pseudomonadati</taxon>
        <taxon>Pseudomonadota</taxon>
        <taxon>Betaproteobacteria</taxon>
        <taxon>Rhodocyclales</taxon>
        <taxon>Rhodocyclaceae</taxon>
        <taxon>Rhodocyclus</taxon>
    </lineage>
</organism>
<reference evidence="1 2" key="1">
    <citation type="submission" date="2019-10" db="EMBL/GenBank/DDBJ databases">
        <title>Whole-genome sequence of the purple nonsulfur photosynthetic bacterium Rhodocyclus tenuis.</title>
        <authorList>
            <person name="Kyndt J.A."/>
            <person name="Meyer T.E."/>
        </authorList>
    </citation>
    <scope>NUCLEOTIDE SEQUENCE [LARGE SCALE GENOMIC DNA]</scope>
    <source>
        <strain evidence="1 2">DSM 110</strain>
    </source>
</reference>
<dbReference type="AlphaFoldDB" id="A0A6L5JUS3"/>
<name>A0A6L5JUS3_RHOTE</name>
<dbReference type="Proteomes" id="UP000480275">
    <property type="component" value="Unassembled WGS sequence"/>
</dbReference>
<proteinExistence type="predicted"/>
<dbReference type="EMBL" id="WIXJ01000002">
    <property type="protein sequence ID" value="MQY50836.1"/>
    <property type="molecule type" value="Genomic_DNA"/>
</dbReference>
<comment type="caution">
    <text evidence="1">The sequence shown here is derived from an EMBL/GenBank/DDBJ whole genome shotgun (WGS) entry which is preliminary data.</text>
</comment>
<gene>
    <name evidence="1" type="ORF">GHK24_03450</name>
</gene>
<sequence>MSNDLYGFNLTKPSDFGLNYSGMDSSPSYYVDDPLPSFGSDSTTSSSSGGGINWDSIINNGFPRMIDAIGGVVKANNTQPVVINGQRLPNGQIVNNTSLNSLLPLLLVGGVILLLVK</sequence>